<feature type="compositionally biased region" description="Basic and acidic residues" evidence="1">
    <location>
        <begin position="314"/>
        <end position="326"/>
    </location>
</feature>
<evidence type="ECO:0000313" key="2">
    <source>
        <dbReference type="EMBL" id="BCB76253.1"/>
    </source>
</evidence>
<dbReference type="KEGG" id="pfla:Pflav_026630"/>
<proteinExistence type="predicted"/>
<reference evidence="2 3" key="1">
    <citation type="submission" date="2020-03" db="EMBL/GenBank/DDBJ databases">
        <title>Whole genome shotgun sequence of Phytohabitans flavus NBRC 107702.</title>
        <authorList>
            <person name="Komaki H."/>
            <person name="Tamura T."/>
        </authorList>
    </citation>
    <scope>NUCLEOTIDE SEQUENCE [LARGE SCALE GENOMIC DNA]</scope>
    <source>
        <strain evidence="2 3">NBRC 107702</strain>
    </source>
</reference>
<name>A0A6F8XQZ8_9ACTN</name>
<feature type="compositionally biased region" description="Pro residues" evidence="1">
    <location>
        <begin position="190"/>
        <end position="213"/>
    </location>
</feature>
<feature type="region of interest" description="Disordered" evidence="1">
    <location>
        <begin position="290"/>
        <end position="348"/>
    </location>
</feature>
<sequence>MPSFLEALAAKPELLGTVAVVALKKAGVDLGNVQATIAAASALPTWSGTAKDAFSQNKAATLFDQLSKVIGGMAQTQTAVAAGGAQIQASKAAMDAAVMLATAEGFKVLPTGAVILGPRLRAAAAARPEIKPALYARAAQHTAIIKAAHAQTNVADAQLALTIAKVAVDVLGGMLNKNGAATGVPGTTVPLPPTTPLPPLPPLPPLTPLPPTSGQPLPGTVPATAFTPTGSDTSLPGTQLAGAGSLGGAGAFGGAGALSGAAVAATSLSPGSALSGGAVGGGPAQLVPGSAAGRGGAPAVPPPMMGGGAAGHAPHSEEGEHSRNDWLLEDGETWGGPNAPSGVIGGLA</sequence>
<gene>
    <name evidence="2" type="ORF">Pflav_026630</name>
</gene>
<evidence type="ECO:0000256" key="1">
    <source>
        <dbReference type="SAM" id="MobiDB-lite"/>
    </source>
</evidence>
<dbReference type="EMBL" id="AP022870">
    <property type="protein sequence ID" value="BCB76253.1"/>
    <property type="molecule type" value="Genomic_DNA"/>
</dbReference>
<dbReference type="RefSeq" id="WP_173036348.1">
    <property type="nucleotide sequence ID" value="NZ_AP022870.1"/>
</dbReference>
<dbReference type="Proteomes" id="UP000502508">
    <property type="component" value="Chromosome"/>
</dbReference>
<accession>A0A6F8XQZ8</accession>
<evidence type="ECO:0000313" key="3">
    <source>
        <dbReference type="Proteomes" id="UP000502508"/>
    </source>
</evidence>
<organism evidence="2 3">
    <name type="scientific">Phytohabitans flavus</name>
    <dbReference type="NCBI Taxonomy" id="1076124"/>
    <lineage>
        <taxon>Bacteria</taxon>
        <taxon>Bacillati</taxon>
        <taxon>Actinomycetota</taxon>
        <taxon>Actinomycetes</taxon>
        <taxon>Micromonosporales</taxon>
        <taxon>Micromonosporaceae</taxon>
    </lineage>
</organism>
<dbReference type="AlphaFoldDB" id="A0A6F8XQZ8"/>
<keyword evidence="3" id="KW-1185">Reference proteome</keyword>
<feature type="region of interest" description="Disordered" evidence="1">
    <location>
        <begin position="181"/>
        <end position="214"/>
    </location>
</feature>
<protein>
    <submittedName>
        <fullName evidence="2">Uncharacterized protein</fullName>
    </submittedName>
</protein>
<reference evidence="2 3" key="2">
    <citation type="submission" date="2020-03" db="EMBL/GenBank/DDBJ databases">
        <authorList>
            <person name="Ichikawa N."/>
            <person name="Kimura A."/>
            <person name="Kitahashi Y."/>
            <person name="Uohara A."/>
        </authorList>
    </citation>
    <scope>NUCLEOTIDE SEQUENCE [LARGE SCALE GENOMIC DNA]</scope>
    <source>
        <strain evidence="2 3">NBRC 107702</strain>
    </source>
</reference>